<dbReference type="SMART" id="SM00717">
    <property type="entry name" value="SANT"/>
    <property type="match status" value="1"/>
</dbReference>
<comment type="caution">
    <text evidence="9">The sequence shown here is derived from an EMBL/GenBank/DDBJ whole genome shotgun (WGS) entry which is preliminary data.</text>
</comment>
<dbReference type="PANTHER" id="PTHR12802:SF41">
    <property type="entry name" value="BRAHMA ASSOCIATED PROTEIN 155 KDA"/>
    <property type="match status" value="1"/>
</dbReference>
<feature type="region of interest" description="Disordered" evidence="5">
    <location>
        <begin position="496"/>
        <end position="562"/>
    </location>
</feature>
<dbReference type="PROSITE" id="PS50934">
    <property type="entry name" value="SWIRM"/>
    <property type="match status" value="1"/>
</dbReference>
<feature type="domain" description="SANT" evidence="8">
    <location>
        <begin position="372"/>
        <end position="423"/>
    </location>
</feature>
<name>A0A9P4N248_9PLEO</name>
<feature type="region of interest" description="Disordered" evidence="5">
    <location>
        <begin position="1"/>
        <end position="76"/>
    </location>
</feature>
<dbReference type="OrthoDB" id="118550at2759"/>
<dbReference type="Pfam" id="PF04433">
    <property type="entry name" value="SWIRM"/>
    <property type="match status" value="1"/>
</dbReference>
<evidence type="ECO:0000259" key="6">
    <source>
        <dbReference type="PROSITE" id="PS50090"/>
    </source>
</evidence>
<dbReference type="Pfam" id="PF00249">
    <property type="entry name" value="Myb_DNA-binding"/>
    <property type="match status" value="1"/>
</dbReference>
<dbReference type="EMBL" id="ML986644">
    <property type="protein sequence ID" value="KAF2262198.1"/>
    <property type="molecule type" value="Genomic_DNA"/>
</dbReference>
<dbReference type="Gene3D" id="1.10.10.10">
    <property type="entry name" value="Winged helix-like DNA-binding domain superfamily/Winged helix DNA-binding domain"/>
    <property type="match status" value="1"/>
</dbReference>
<dbReference type="InterPro" id="IPR007526">
    <property type="entry name" value="SWIRM"/>
</dbReference>
<dbReference type="GO" id="GO:0006338">
    <property type="term" value="P:chromatin remodeling"/>
    <property type="evidence" value="ECO:0007669"/>
    <property type="project" value="UniProtKB-ARBA"/>
</dbReference>
<feature type="compositionally biased region" description="Basic and acidic residues" evidence="5">
    <location>
        <begin position="550"/>
        <end position="562"/>
    </location>
</feature>
<dbReference type="SUPFAM" id="SSF46689">
    <property type="entry name" value="Homeodomain-like"/>
    <property type="match status" value="2"/>
</dbReference>
<evidence type="ECO:0000259" key="8">
    <source>
        <dbReference type="PROSITE" id="PS51293"/>
    </source>
</evidence>
<evidence type="ECO:0000256" key="2">
    <source>
        <dbReference type="ARBA" id="ARBA00023125"/>
    </source>
</evidence>
<feature type="compositionally biased region" description="Basic and acidic residues" evidence="5">
    <location>
        <begin position="57"/>
        <end position="66"/>
    </location>
</feature>
<dbReference type="GO" id="GO:0045893">
    <property type="term" value="P:positive regulation of DNA-templated transcription"/>
    <property type="evidence" value="ECO:0007669"/>
    <property type="project" value="TreeGrafter"/>
</dbReference>
<gene>
    <name evidence="9" type="ORF">CC78DRAFT_535077</name>
</gene>
<dbReference type="Pfam" id="PF16495">
    <property type="entry name" value="SWIRM-assoc_1"/>
    <property type="match status" value="1"/>
</dbReference>
<dbReference type="InterPro" id="IPR032451">
    <property type="entry name" value="SMARCC_C"/>
</dbReference>
<proteinExistence type="predicted"/>
<dbReference type="InterPro" id="IPR017884">
    <property type="entry name" value="SANT_dom"/>
</dbReference>
<dbReference type="Proteomes" id="UP000800093">
    <property type="component" value="Unassembled WGS sequence"/>
</dbReference>
<dbReference type="GO" id="GO:0003677">
    <property type="term" value="F:DNA binding"/>
    <property type="evidence" value="ECO:0007669"/>
    <property type="project" value="UniProtKB-KW"/>
</dbReference>
<evidence type="ECO:0000256" key="4">
    <source>
        <dbReference type="ARBA" id="ARBA00023242"/>
    </source>
</evidence>
<dbReference type="GO" id="GO:0016514">
    <property type="term" value="C:SWI/SNF complex"/>
    <property type="evidence" value="ECO:0007669"/>
    <property type="project" value="TreeGrafter"/>
</dbReference>
<dbReference type="AlphaFoldDB" id="A0A9P4N248"/>
<evidence type="ECO:0000259" key="7">
    <source>
        <dbReference type="PROSITE" id="PS50934"/>
    </source>
</evidence>
<sequence>MMEDQDPAGVSVKESSREPSTATPAPISDNPLDAPEGPRPEADDAEAQEDEEMTGVDETKKEKDGEAADGADGADAASKALDSSARSHFVTQTYATIIPSYATWFDMRYIDYRERKALPEFFNGRNRSKTPSVYRDYRDFMINTYRLNPDEYLTVTACRRNLAGDVCAIMRVHAFLEQWGLINYQVDPQERPSNIGPPSTAHFRITADTPRGLVPFQPAPKSVTTEGKAHAGTERAASQKPAERSELKTHVGRNIYEPNGKEASPAEPKDKTTNGEGPSNGASGSADVKELEASQKEPIKVIHCQSCGSDCTEVYFHDNKFSEHSTQLKETYKLKRDLCPRCHLEVRLPGSRDIQDFIKIENPGYRASGHKREDDVWTEQELLDLLEALEQFDDDWNKVADHVATKTREQCVMKFLQLEIEDKYLEADMPKEDEDLPSRSFLRDLGFLSEGRLPIYQADNPILSVVSFMAGLAPANVTMAAMGSVEEMKRTLQDKINKTPTASEAEKAAASKEKEKATEAGSGSSKESVKNEDAMDVDVAQNSTSKSPSVHKDTTTSAAAEKESNPLIALPFALSAARSAALASHEERHITRLVSGAVNLQLQKLQLKLTHFNDFEKLLSAERRDLQRRRQQLFMDRMNFQQRVRSLEDATKKIKNGLGGVGLPGALTPEQAVDQLADVIKAFGVGRGEESIGIKRGSVDESIGPISEGGEGFGRIEI</sequence>
<dbReference type="PROSITE" id="PS50090">
    <property type="entry name" value="MYB_LIKE"/>
    <property type="match status" value="1"/>
</dbReference>
<dbReference type="FunFam" id="1.10.10.10:FF:000020">
    <property type="entry name" value="SWI/SNF complex subunit SMARCC2 isoform c"/>
    <property type="match status" value="1"/>
</dbReference>
<dbReference type="Gene3D" id="1.10.10.60">
    <property type="entry name" value="Homeodomain-like"/>
    <property type="match status" value="1"/>
</dbReference>
<keyword evidence="4" id="KW-0539">Nucleus</keyword>
<evidence type="ECO:0000256" key="3">
    <source>
        <dbReference type="ARBA" id="ARBA00023163"/>
    </source>
</evidence>
<dbReference type="FunFam" id="1.10.10.60:FF:000014">
    <property type="entry name" value="SWI/SNF complex subunit SMARCC2 isoform C"/>
    <property type="match status" value="1"/>
</dbReference>
<dbReference type="GO" id="GO:0042393">
    <property type="term" value="F:histone binding"/>
    <property type="evidence" value="ECO:0007669"/>
    <property type="project" value="TreeGrafter"/>
</dbReference>
<keyword evidence="10" id="KW-1185">Reference proteome</keyword>
<feature type="compositionally biased region" description="Acidic residues" evidence="5">
    <location>
        <begin position="43"/>
        <end position="55"/>
    </location>
</feature>
<dbReference type="CDD" id="cd00167">
    <property type="entry name" value="SANT"/>
    <property type="match status" value="1"/>
</dbReference>
<keyword evidence="2" id="KW-0238">DNA-binding</keyword>
<evidence type="ECO:0000256" key="1">
    <source>
        <dbReference type="ARBA" id="ARBA00023015"/>
    </source>
</evidence>
<keyword evidence="1" id="KW-0805">Transcription regulation</keyword>
<reference evidence="10" key="1">
    <citation type="journal article" date="2020" name="Stud. Mycol.">
        <title>101 Dothideomycetes genomes: A test case for predicting lifestyles and emergence of pathogens.</title>
        <authorList>
            <person name="Haridas S."/>
            <person name="Albert R."/>
            <person name="Binder M."/>
            <person name="Bloem J."/>
            <person name="LaButti K."/>
            <person name="Salamov A."/>
            <person name="Andreopoulos B."/>
            <person name="Baker S."/>
            <person name="Barry K."/>
            <person name="Bills G."/>
            <person name="Bluhm B."/>
            <person name="Cannon C."/>
            <person name="Castanera R."/>
            <person name="Culley D."/>
            <person name="Daum C."/>
            <person name="Ezra D."/>
            <person name="Gonzalez J."/>
            <person name="Henrissat B."/>
            <person name="Kuo A."/>
            <person name="Liang C."/>
            <person name="Lipzen A."/>
            <person name="Lutzoni F."/>
            <person name="Magnuson J."/>
            <person name="Mondo S."/>
            <person name="Nolan M."/>
            <person name="Ohm R."/>
            <person name="Pangilinan J."/>
            <person name="Park H.-J."/>
            <person name="Ramirez L."/>
            <person name="Alfaro M."/>
            <person name="Sun H."/>
            <person name="Tritt A."/>
            <person name="Yoshinaga Y."/>
            <person name="Zwiers L.-H."/>
            <person name="Turgeon B."/>
            <person name="Goodwin S."/>
            <person name="Spatafora J."/>
            <person name="Crous P."/>
            <person name="Grigoriev I."/>
        </authorList>
    </citation>
    <scope>NUCLEOTIDE SEQUENCE [LARGE SCALE GENOMIC DNA]</scope>
    <source>
        <strain evidence="10">CBS 304.66</strain>
    </source>
</reference>
<keyword evidence="3" id="KW-0804">Transcription</keyword>
<dbReference type="PROSITE" id="PS51293">
    <property type="entry name" value="SANT"/>
    <property type="match status" value="1"/>
</dbReference>
<dbReference type="InterPro" id="IPR036388">
    <property type="entry name" value="WH-like_DNA-bd_sf"/>
</dbReference>
<accession>A0A9P4N248</accession>
<protein>
    <submittedName>
        <fullName evidence="9">SWIRM-domain-containing protein</fullName>
    </submittedName>
</protein>
<dbReference type="InterPro" id="IPR009057">
    <property type="entry name" value="Homeodomain-like_sf"/>
</dbReference>
<feature type="compositionally biased region" description="Polar residues" evidence="5">
    <location>
        <begin position="274"/>
        <end position="283"/>
    </location>
</feature>
<dbReference type="InterPro" id="IPR001005">
    <property type="entry name" value="SANT/Myb"/>
</dbReference>
<feature type="domain" description="Myb-like" evidence="6">
    <location>
        <begin position="377"/>
        <end position="419"/>
    </location>
</feature>
<organism evidence="9 10">
    <name type="scientific">Lojkania enalia</name>
    <dbReference type="NCBI Taxonomy" id="147567"/>
    <lineage>
        <taxon>Eukaryota</taxon>
        <taxon>Fungi</taxon>
        <taxon>Dikarya</taxon>
        <taxon>Ascomycota</taxon>
        <taxon>Pezizomycotina</taxon>
        <taxon>Dothideomycetes</taxon>
        <taxon>Pleosporomycetidae</taxon>
        <taxon>Pleosporales</taxon>
        <taxon>Pleosporales incertae sedis</taxon>
        <taxon>Lojkania</taxon>
    </lineage>
</organism>
<evidence type="ECO:0000256" key="5">
    <source>
        <dbReference type="SAM" id="MobiDB-lite"/>
    </source>
</evidence>
<dbReference type="PANTHER" id="PTHR12802">
    <property type="entry name" value="SWI/SNF COMPLEX-RELATED"/>
    <property type="match status" value="1"/>
</dbReference>
<feature type="region of interest" description="Disordered" evidence="5">
    <location>
        <begin position="210"/>
        <end position="292"/>
    </location>
</feature>
<feature type="domain" description="SWIRM" evidence="7">
    <location>
        <begin position="96"/>
        <end position="193"/>
    </location>
</feature>
<evidence type="ECO:0000313" key="10">
    <source>
        <dbReference type="Proteomes" id="UP000800093"/>
    </source>
</evidence>
<evidence type="ECO:0000313" key="9">
    <source>
        <dbReference type="EMBL" id="KAF2262198.1"/>
    </source>
</evidence>
<feature type="compositionally biased region" description="Basic and acidic residues" evidence="5">
    <location>
        <begin position="504"/>
        <end position="518"/>
    </location>
</feature>